<keyword evidence="3" id="KW-1185">Reference proteome</keyword>
<accession>A0A5Q0CGT5</accession>
<dbReference type="GO" id="GO:0019825">
    <property type="term" value="F:oxygen binding"/>
    <property type="evidence" value="ECO:0007669"/>
    <property type="project" value="InterPro"/>
</dbReference>
<dbReference type="GO" id="GO:0020037">
    <property type="term" value="F:heme binding"/>
    <property type="evidence" value="ECO:0007669"/>
    <property type="project" value="InterPro"/>
</dbReference>
<dbReference type="InterPro" id="IPR012292">
    <property type="entry name" value="Globin/Proto"/>
</dbReference>
<dbReference type="InterPro" id="IPR009050">
    <property type="entry name" value="Globin-like_sf"/>
</dbReference>
<dbReference type="Pfam" id="PF09313">
    <property type="entry name" value="TehB-like"/>
    <property type="match status" value="1"/>
</dbReference>
<dbReference type="OrthoDB" id="25954at2"/>
<name>A0A5Q0CGT5_9HYPH</name>
<evidence type="ECO:0000313" key="2">
    <source>
        <dbReference type="EMBL" id="QFY63331.1"/>
    </source>
</evidence>
<dbReference type="EMBL" id="CP043499">
    <property type="protein sequence ID" value="QFY63331.1"/>
    <property type="molecule type" value="Genomic_DNA"/>
</dbReference>
<dbReference type="CDD" id="cd08916">
    <property type="entry name" value="TrHb3_P"/>
    <property type="match status" value="1"/>
</dbReference>
<gene>
    <name evidence="2" type="ORF">FZ934_23915</name>
</gene>
<sequence>MEGLDQQQIGQVVRRFYDRVRADEELGPVFSVVEDWDEHLVRLSEFWSSVALMTGQYKGNPLAMHLVHIDRFKPGMFERWLTLWKATTDELLSAADASLLQAKATRIAGRFRMAMFATSEGMSPVSHLRPYKISCEFTHQSLPAVLLRERRLDQKTWAVVRVRMGEIQYVEGDHSKTRMIEAGTATVVPPDTPHHLEIVGPVALTFEFYDQNPGSLVH</sequence>
<dbReference type="AlphaFoldDB" id="A0A5Q0CGT5"/>
<feature type="domain" description="TehB/YeaR-like" evidence="1">
    <location>
        <begin position="136"/>
        <end position="201"/>
    </location>
</feature>
<dbReference type="RefSeq" id="WP_153273297.1">
    <property type="nucleotide sequence ID" value="NZ_CP043499.1"/>
</dbReference>
<dbReference type="InterPro" id="IPR015392">
    <property type="entry name" value="TehB/YeaR-like_dom"/>
</dbReference>
<dbReference type="Gene3D" id="2.60.120.10">
    <property type="entry name" value="Jelly Rolls"/>
    <property type="match status" value="1"/>
</dbReference>
<evidence type="ECO:0000313" key="3">
    <source>
        <dbReference type="Proteomes" id="UP000326881"/>
    </source>
</evidence>
<organism evidence="2 3">
    <name type="scientific">Rhizobium grahamii</name>
    <dbReference type="NCBI Taxonomy" id="1120045"/>
    <lineage>
        <taxon>Bacteria</taxon>
        <taxon>Pseudomonadati</taxon>
        <taxon>Pseudomonadota</taxon>
        <taxon>Alphaproteobacteria</taxon>
        <taxon>Hyphomicrobiales</taxon>
        <taxon>Rhizobiaceae</taxon>
        <taxon>Rhizobium/Agrobacterium group</taxon>
        <taxon>Rhizobium</taxon>
    </lineage>
</organism>
<dbReference type="InterPro" id="IPR014710">
    <property type="entry name" value="RmlC-like_jellyroll"/>
</dbReference>
<proteinExistence type="predicted"/>
<dbReference type="Gene3D" id="1.10.490.10">
    <property type="entry name" value="Globins"/>
    <property type="match status" value="1"/>
</dbReference>
<protein>
    <submittedName>
        <fullName evidence="2">DUF1971 domain-containing protein</fullName>
    </submittedName>
</protein>
<dbReference type="SUPFAM" id="SSF46458">
    <property type="entry name" value="Globin-like"/>
    <property type="match status" value="1"/>
</dbReference>
<reference evidence="2 3" key="1">
    <citation type="submission" date="2019-08" db="EMBL/GenBank/DDBJ databases">
        <title>Prosopis cineraria nodule microbiome.</title>
        <authorList>
            <person name="Ali R."/>
            <person name="Chaluvadi S.R."/>
            <person name="Wang X."/>
        </authorList>
    </citation>
    <scope>NUCLEOTIDE SEQUENCE [LARGE SCALE GENOMIC DNA]</scope>
    <source>
        <strain evidence="2 3">BG7</strain>
        <plasmid evidence="2 3">unnamed</plasmid>
    </source>
</reference>
<dbReference type="Proteomes" id="UP000326881">
    <property type="component" value="Plasmid unnamed"/>
</dbReference>
<dbReference type="SUPFAM" id="SSF51197">
    <property type="entry name" value="Clavaminate synthase-like"/>
    <property type="match status" value="1"/>
</dbReference>
<geneLocation type="plasmid" evidence="2 3">
    <name>unnamed</name>
</geneLocation>
<dbReference type="KEGG" id="rgr:FZ934_23915"/>
<keyword evidence="2" id="KW-0614">Plasmid</keyword>
<evidence type="ECO:0000259" key="1">
    <source>
        <dbReference type="Pfam" id="PF09313"/>
    </source>
</evidence>